<protein>
    <submittedName>
        <fullName evidence="1">Polysaccharide deacetylase family protein</fullName>
    </submittedName>
</protein>
<dbReference type="InterPro" id="IPR011330">
    <property type="entry name" value="Glyco_hydro/deAcase_b/a-brl"/>
</dbReference>
<proteinExistence type="predicted"/>
<gene>
    <name evidence="1" type="ORF">ACFQDL_01120</name>
</gene>
<dbReference type="Gene3D" id="3.20.20.370">
    <property type="entry name" value="Glycoside hydrolase/deacetylase"/>
    <property type="match status" value="1"/>
</dbReference>
<accession>A0ABW1ZUR3</accession>
<sequence>MKHWRRLERELDCWETPPTLWWRDDDATAPSAALEQLLQLSDRHAIPLHLAVIPAHSEIALAKRLSRSHLTWVLQHGWDHQGYAGPGERKRELGGPRPRPEILQQLRQGRERLQQQFGPRALDILVPPWNRIDDDLLTLLPALGYRRLSILGPRPMEPEGPRQINVHIDIIDWKARRFAGQEAVIHQLVRHLEARRLGSVDATEPTGLMTHHLDHDDACWDFLADLTGALGDRVRWVGGRPCWTAERRLRSIA</sequence>
<name>A0ABW1ZUR3_9GAMM</name>
<dbReference type="SUPFAM" id="SSF88713">
    <property type="entry name" value="Glycoside hydrolase/deacetylase"/>
    <property type="match status" value="1"/>
</dbReference>
<organism evidence="1 2">
    <name type="scientific">Marinobacterium aestuariivivens</name>
    <dbReference type="NCBI Taxonomy" id="1698799"/>
    <lineage>
        <taxon>Bacteria</taxon>
        <taxon>Pseudomonadati</taxon>
        <taxon>Pseudomonadota</taxon>
        <taxon>Gammaproteobacteria</taxon>
        <taxon>Oceanospirillales</taxon>
        <taxon>Oceanospirillaceae</taxon>
        <taxon>Marinobacterium</taxon>
    </lineage>
</organism>
<evidence type="ECO:0000313" key="1">
    <source>
        <dbReference type="EMBL" id="MFC6668862.1"/>
    </source>
</evidence>
<evidence type="ECO:0000313" key="2">
    <source>
        <dbReference type="Proteomes" id="UP001596422"/>
    </source>
</evidence>
<dbReference type="InterPro" id="IPR049591">
    <property type="entry name" value="CE4_u4-like"/>
</dbReference>
<dbReference type="EMBL" id="JBHSWE010000001">
    <property type="protein sequence ID" value="MFC6668862.1"/>
    <property type="molecule type" value="Genomic_DNA"/>
</dbReference>
<dbReference type="CDD" id="cd10928">
    <property type="entry name" value="CE4_u4"/>
    <property type="match status" value="1"/>
</dbReference>
<comment type="caution">
    <text evidence="1">The sequence shown here is derived from an EMBL/GenBank/DDBJ whole genome shotgun (WGS) entry which is preliminary data.</text>
</comment>
<dbReference type="Proteomes" id="UP001596422">
    <property type="component" value="Unassembled WGS sequence"/>
</dbReference>
<dbReference type="RefSeq" id="WP_379907420.1">
    <property type="nucleotide sequence ID" value="NZ_JBHSWE010000001.1"/>
</dbReference>
<keyword evidence="2" id="KW-1185">Reference proteome</keyword>
<reference evidence="2" key="1">
    <citation type="journal article" date="2019" name="Int. J. Syst. Evol. Microbiol.">
        <title>The Global Catalogue of Microorganisms (GCM) 10K type strain sequencing project: providing services to taxonomists for standard genome sequencing and annotation.</title>
        <authorList>
            <consortium name="The Broad Institute Genomics Platform"/>
            <consortium name="The Broad Institute Genome Sequencing Center for Infectious Disease"/>
            <person name="Wu L."/>
            <person name="Ma J."/>
        </authorList>
    </citation>
    <scope>NUCLEOTIDE SEQUENCE [LARGE SCALE GENOMIC DNA]</scope>
    <source>
        <strain evidence="2">NBRC 111756</strain>
    </source>
</reference>